<organism evidence="11 12">
    <name type="scientific">Candidatus Bandiella euplotis</name>
    <dbReference type="NCBI Taxonomy" id="1664265"/>
    <lineage>
        <taxon>Bacteria</taxon>
        <taxon>Pseudomonadati</taxon>
        <taxon>Pseudomonadota</taxon>
        <taxon>Alphaproteobacteria</taxon>
        <taxon>Rickettsiales</taxon>
        <taxon>Candidatus Midichloriaceae</taxon>
        <taxon>Candidatus Bandiella</taxon>
    </lineage>
</organism>
<dbReference type="Gene3D" id="1.10.287.1260">
    <property type="match status" value="1"/>
</dbReference>
<feature type="transmembrane region" description="Helical" evidence="7">
    <location>
        <begin position="91"/>
        <end position="115"/>
    </location>
</feature>
<comment type="similarity">
    <text evidence="2">Belongs to the MscS (TC 1.A.23) family.</text>
</comment>
<dbReference type="InterPro" id="IPR045042">
    <property type="entry name" value="YnaI-like"/>
</dbReference>
<dbReference type="Pfam" id="PF21082">
    <property type="entry name" value="MS_channel_3rd"/>
    <property type="match status" value="1"/>
</dbReference>
<dbReference type="Pfam" id="PF21088">
    <property type="entry name" value="MS_channel_1st"/>
    <property type="match status" value="1"/>
</dbReference>
<evidence type="ECO:0000259" key="10">
    <source>
        <dbReference type="Pfam" id="PF21088"/>
    </source>
</evidence>
<dbReference type="PANTHER" id="PTHR43634:SF2">
    <property type="entry name" value="LOW CONDUCTANCE MECHANOSENSITIVE CHANNEL YNAI"/>
    <property type="match status" value="1"/>
</dbReference>
<evidence type="ECO:0000256" key="5">
    <source>
        <dbReference type="ARBA" id="ARBA00022989"/>
    </source>
</evidence>
<dbReference type="Gene3D" id="2.30.30.60">
    <property type="match status" value="1"/>
</dbReference>
<evidence type="ECO:0000313" key="11">
    <source>
        <dbReference type="EMBL" id="WPX97252.1"/>
    </source>
</evidence>
<dbReference type="InterPro" id="IPR011066">
    <property type="entry name" value="MscS_channel_C_sf"/>
</dbReference>
<dbReference type="RefSeq" id="WP_323732829.1">
    <property type="nucleotide sequence ID" value="NZ_CP110820.1"/>
</dbReference>
<evidence type="ECO:0000256" key="1">
    <source>
        <dbReference type="ARBA" id="ARBA00004651"/>
    </source>
</evidence>
<evidence type="ECO:0000256" key="4">
    <source>
        <dbReference type="ARBA" id="ARBA00022692"/>
    </source>
</evidence>
<sequence length="354" mass="40008">MIFTKNPIANFVLSGQSGSLYVLEGLVIFLLTCFILIALNRMRHRLRKKKGMNNLYFIILNAIKLPIKILLLVFFISYVVSLIARGAHFDFINTISLIRKVVLVFVLAWASVNVLHQYELYLKKKNEGYQIQIDAFCRVLKIIVVVSSMLVMIQTAGVNISSLLALGGISGLVIGFASKDLLSNFFGAALVYLDKPFEIGDWISSPDRSIEGVVELVGWRLTKIRTADKCPIYVPNSVFNSIIIENTSRMSHRRIQETISIKHSDLKMLEKITADIKSILRTYEEIDSAETTSVFLTHVHRGSFDIEILAFTKTTEWIKYQHIKQYILLKVCEIISGNGAQITSNIPCLCQNID</sequence>
<dbReference type="InterPro" id="IPR006685">
    <property type="entry name" value="MscS_channel_2nd"/>
</dbReference>
<evidence type="ECO:0000256" key="7">
    <source>
        <dbReference type="SAM" id="Phobius"/>
    </source>
</evidence>
<evidence type="ECO:0000256" key="6">
    <source>
        <dbReference type="ARBA" id="ARBA00023136"/>
    </source>
</evidence>
<dbReference type="InterPro" id="IPR011014">
    <property type="entry name" value="MscS_channel_TM-2"/>
</dbReference>
<keyword evidence="6 7" id="KW-0472">Membrane</keyword>
<dbReference type="SUPFAM" id="SSF50182">
    <property type="entry name" value="Sm-like ribonucleoproteins"/>
    <property type="match status" value="1"/>
</dbReference>
<evidence type="ECO:0000313" key="12">
    <source>
        <dbReference type="Proteomes" id="UP001327219"/>
    </source>
</evidence>
<keyword evidence="3" id="KW-1003">Cell membrane</keyword>
<dbReference type="InterPro" id="IPR049278">
    <property type="entry name" value="MS_channel_C"/>
</dbReference>
<keyword evidence="12" id="KW-1185">Reference proteome</keyword>
<dbReference type="SUPFAM" id="SSF82861">
    <property type="entry name" value="Mechanosensitive channel protein MscS (YggB), transmembrane region"/>
    <property type="match status" value="1"/>
</dbReference>
<name>A0ABZ0UNG6_9RICK</name>
<feature type="domain" description="Mechanosensitive ion channel MscS C-terminal" evidence="9">
    <location>
        <begin position="263"/>
        <end position="342"/>
    </location>
</feature>
<evidence type="ECO:0000259" key="9">
    <source>
        <dbReference type="Pfam" id="PF21082"/>
    </source>
</evidence>
<feature type="transmembrane region" description="Helical" evidence="7">
    <location>
        <begin position="135"/>
        <end position="153"/>
    </location>
</feature>
<keyword evidence="4 7" id="KW-0812">Transmembrane</keyword>
<evidence type="ECO:0000256" key="2">
    <source>
        <dbReference type="ARBA" id="ARBA00008017"/>
    </source>
</evidence>
<proteinExistence type="inferred from homology"/>
<evidence type="ECO:0000256" key="3">
    <source>
        <dbReference type="ARBA" id="ARBA00022475"/>
    </source>
</evidence>
<dbReference type="EMBL" id="CP110820">
    <property type="protein sequence ID" value="WPX97252.1"/>
    <property type="molecule type" value="Genomic_DNA"/>
</dbReference>
<dbReference type="InterPro" id="IPR023408">
    <property type="entry name" value="MscS_beta-dom_sf"/>
</dbReference>
<feature type="transmembrane region" description="Helical" evidence="7">
    <location>
        <begin position="55"/>
        <end position="79"/>
    </location>
</feature>
<comment type="subcellular location">
    <subcellularLocation>
        <location evidence="1">Cell membrane</location>
        <topology evidence="1">Multi-pass membrane protein</topology>
    </subcellularLocation>
</comment>
<feature type="domain" description="Mechanosensitive ion channel MscS" evidence="8">
    <location>
        <begin position="180"/>
        <end position="249"/>
    </location>
</feature>
<dbReference type="PANTHER" id="PTHR43634">
    <property type="entry name" value="OW CONDUCTANCE MECHANOSENSITIVE CHANNEL"/>
    <property type="match status" value="1"/>
</dbReference>
<dbReference type="InterPro" id="IPR010920">
    <property type="entry name" value="LSM_dom_sf"/>
</dbReference>
<dbReference type="SUPFAM" id="SSF82689">
    <property type="entry name" value="Mechanosensitive channel protein MscS (YggB), C-terminal domain"/>
    <property type="match status" value="1"/>
</dbReference>
<dbReference type="InterPro" id="IPR049142">
    <property type="entry name" value="MS_channel_1st"/>
</dbReference>
<accession>A0ABZ0UNG6</accession>
<dbReference type="Proteomes" id="UP001327219">
    <property type="component" value="Chromosome"/>
</dbReference>
<feature type="domain" description="Mechanosensitive ion channel transmembrane helices 2/3" evidence="10">
    <location>
        <begin position="139"/>
        <end position="179"/>
    </location>
</feature>
<feature type="transmembrane region" description="Helical" evidence="7">
    <location>
        <begin position="20"/>
        <end position="39"/>
    </location>
</feature>
<evidence type="ECO:0000259" key="8">
    <source>
        <dbReference type="Pfam" id="PF00924"/>
    </source>
</evidence>
<gene>
    <name evidence="11" type="ORF">Bandiella_01399</name>
</gene>
<reference evidence="11 12" key="1">
    <citation type="submission" date="2022-11" db="EMBL/GenBank/DDBJ databases">
        <title>Host association and intracellularity evolved multiple times independently in the Rickettsiales.</title>
        <authorList>
            <person name="Castelli M."/>
            <person name="Nardi T."/>
            <person name="Gammuto L."/>
            <person name="Bellinzona G."/>
            <person name="Sabaneyeva E."/>
            <person name="Potekhin A."/>
            <person name="Serra V."/>
            <person name="Petroni G."/>
            <person name="Sassera D."/>
        </authorList>
    </citation>
    <scope>NUCLEOTIDE SEQUENCE [LARGE SCALE GENOMIC DNA]</scope>
    <source>
        <strain evidence="11 12">NDG2</strain>
    </source>
</reference>
<keyword evidence="5 7" id="KW-1133">Transmembrane helix</keyword>
<protein>
    <submittedName>
        <fullName evidence="11">Mechanosensitive ion channel family protein</fullName>
    </submittedName>
</protein>
<dbReference type="Pfam" id="PF00924">
    <property type="entry name" value="MS_channel_2nd"/>
    <property type="match status" value="1"/>
</dbReference>